<dbReference type="EMBL" id="BAAAGA010000005">
    <property type="protein sequence ID" value="GAA0623814.1"/>
    <property type="molecule type" value="Genomic_DNA"/>
</dbReference>
<dbReference type="RefSeq" id="WP_343793311.1">
    <property type="nucleotide sequence ID" value="NZ_BAAAGA010000005.1"/>
</dbReference>
<evidence type="ECO:0000313" key="3">
    <source>
        <dbReference type="Proteomes" id="UP001501352"/>
    </source>
</evidence>
<feature type="domain" description="Bacterial bifunctional deaminase-reductase C-terminal" evidence="1">
    <location>
        <begin position="2"/>
        <end position="185"/>
    </location>
</feature>
<protein>
    <submittedName>
        <fullName evidence="2">Dihydrofolate reductase family protein</fullName>
    </submittedName>
</protein>
<keyword evidence="3" id="KW-1185">Reference proteome</keyword>
<dbReference type="PANTHER" id="PTHR38011:SF2">
    <property type="entry name" value="BIFUNCTIONAL DEAMINASE-REDUCTASE DOMAIN PROTEIN"/>
    <property type="match status" value="1"/>
</dbReference>
<evidence type="ECO:0000259" key="1">
    <source>
        <dbReference type="Pfam" id="PF01872"/>
    </source>
</evidence>
<dbReference type="Proteomes" id="UP001501352">
    <property type="component" value="Unassembled WGS sequence"/>
</dbReference>
<dbReference type="SUPFAM" id="SSF53597">
    <property type="entry name" value="Dihydrofolate reductase-like"/>
    <property type="match status" value="1"/>
</dbReference>
<accession>A0ABN1GYR0</accession>
<comment type="caution">
    <text evidence="2">The sequence shown here is derived from an EMBL/GenBank/DDBJ whole genome shotgun (WGS) entry which is preliminary data.</text>
</comment>
<gene>
    <name evidence="2" type="ORF">GCM10009422_20030</name>
</gene>
<proteinExistence type="predicted"/>
<name>A0ABN1GYR0_9CAUL</name>
<dbReference type="Gene3D" id="3.40.430.10">
    <property type="entry name" value="Dihydrofolate Reductase, subunit A"/>
    <property type="match status" value="1"/>
</dbReference>
<dbReference type="Pfam" id="PF01872">
    <property type="entry name" value="RibD_C"/>
    <property type="match status" value="1"/>
</dbReference>
<organism evidence="2 3">
    <name type="scientific">Brevundimonas kwangchunensis</name>
    <dbReference type="NCBI Taxonomy" id="322163"/>
    <lineage>
        <taxon>Bacteria</taxon>
        <taxon>Pseudomonadati</taxon>
        <taxon>Pseudomonadota</taxon>
        <taxon>Alphaproteobacteria</taxon>
        <taxon>Caulobacterales</taxon>
        <taxon>Caulobacteraceae</taxon>
        <taxon>Brevundimonas</taxon>
    </lineage>
</organism>
<dbReference type="PANTHER" id="PTHR38011">
    <property type="entry name" value="DIHYDROFOLATE REDUCTASE FAMILY PROTEIN (AFU_ORTHOLOGUE AFUA_8G06820)"/>
    <property type="match status" value="1"/>
</dbReference>
<dbReference type="InterPro" id="IPR024072">
    <property type="entry name" value="DHFR-like_dom_sf"/>
</dbReference>
<sequence>MRKLRVATFISMDGVMQGPGGPNEDRSGGFELGGWNVTFWDEALGGYMVEVMGESYDLLLGRRTYEVFAAHWPRVDDETGRYFNAINKYIVGGAGTDTSWVNSYRLDGDAAQAVQALKATEGRDLLIQGSSELIHALLAADLIDELTTLTFPVVLGRGKRLFDDGSKAGAWTLTRSRTNTTGVVVSEYIRAGEVPIGSFALD</sequence>
<dbReference type="InterPro" id="IPR002734">
    <property type="entry name" value="RibDG_C"/>
</dbReference>
<dbReference type="InterPro" id="IPR050765">
    <property type="entry name" value="Riboflavin_Biosynth_HTPR"/>
</dbReference>
<evidence type="ECO:0000313" key="2">
    <source>
        <dbReference type="EMBL" id="GAA0623814.1"/>
    </source>
</evidence>
<reference evidence="2 3" key="1">
    <citation type="journal article" date="2019" name="Int. J. Syst. Evol. Microbiol.">
        <title>The Global Catalogue of Microorganisms (GCM) 10K type strain sequencing project: providing services to taxonomists for standard genome sequencing and annotation.</title>
        <authorList>
            <consortium name="The Broad Institute Genomics Platform"/>
            <consortium name="The Broad Institute Genome Sequencing Center for Infectious Disease"/>
            <person name="Wu L."/>
            <person name="Ma J."/>
        </authorList>
    </citation>
    <scope>NUCLEOTIDE SEQUENCE [LARGE SCALE GENOMIC DNA]</scope>
    <source>
        <strain evidence="2 3">JCM 12928</strain>
    </source>
</reference>